<protein>
    <submittedName>
        <fullName evidence="2">Putative membrane protein</fullName>
    </submittedName>
</protein>
<comment type="caution">
    <text evidence="2">The sequence shown here is derived from an EMBL/GenBank/DDBJ whole genome shotgun (WGS) entry which is preliminary data.</text>
</comment>
<dbReference type="Proteomes" id="UP000092677">
    <property type="component" value="Unassembled WGS sequence"/>
</dbReference>
<evidence type="ECO:0000313" key="5">
    <source>
        <dbReference type="Proteomes" id="UP000092731"/>
    </source>
</evidence>
<evidence type="ECO:0000313" key="4">
    <source>
        <dbReference type="Proteomes" id="UP000092677"/>
    </source>
</evidence>
<reference evidence="4 5" key="2">
    <citation type="submission" date="2016-05" db="EMBL/GenBank/DDBJ databases">
        <title>Draft genome sequences of four strains of Ehrlichia ruminantium, a tick-borne pathogen of ruminants, isolated from Zimbabwe, The Gambia and Ghana.</title>
        <authorList>
            <person name="Nakao R."/>
            <person name="Jongejan F."/>
            <person name="Sugimoto C."/>
        </authorList>
    </citation>
    <scope>NUCLEOTIDE SEQUENCE [LARGE SCALE GENOMIC DNA]</scope>
    <source>
        <strain evidence="4">Kerr Seringe</strain>
        <strain evidence="5">Pokoase 417</strain>
    </source>
</reference>
<feature type="transmembrane region" description="Helical" evidence="1">
    <location>
        <begin position="6"/>
        <end position="28"/>
    </location>
</feature>
<evidence type="ECO:0000313" key="2">
    <source>
        <dbReference type="EMBL" id="GAT77596.1"/>
    </source>
</evidence>
<accession>A0A170S3Z4</accession>
<keyword evidence="1" id="KW-0812">Transmembrane</keyword>
<dbReference type="Proteomes" id="UP000092731">
    <property type="component" value="Unassembled WGS sequence"/>
</dbReference>
<reference evidence="2" key="1">
    <citation type="journal article" date="2016" name="Genome Announc.">
        <title>Draft Genome Sequences of Three Strains of Ehrlichia ruminantium, a Tick-Borne Pathogen of Ruminants, Isolated from Zimbabwe, The Gambia, and Ghana.</title>
        <authorList>
            <person name="Nakao R."/>
            <person name="Jongejan F."/>
            <person name="Sugimoto C."/>
        </authorList>
    </citation>
    <scope>NUCLEOTIDE SEQUENCE</scope>
    <source>
        <strain evidence="2">Kerr Seringe</strain>
        <strain evidence="3">Pokoase 417</strain>
    </source>
</reference>
<organism evidence="2 4">
    <name type="scientific">Ehrlichia ruminantium</name>
    <name type="common">heartwater rickettsia</name>
    <name type="synonym">Cowdria ruminantium</name>
    <dbReference type="NCBI Taxonomy" id="779"/>
    <lineage>
        <taxon>Bacteria</taxon>
        <taxon>Pseudomonadati</taxon>
        <taxon>Pseudomonadota</taxon>
        <taxon>Alphaproteobacteria</taxon>
        <taxon>Rickettsiales</taxon>
        <taxon>Anaplasmataceae</taxon>
        <taxon>Ehrlichia</taxon>
    </lineage>
</organism>
<dbReference type="RefSeq" id="WP_236715378.1">
    <property type="nucleotide sequence ID" value="NZ_BDDL01000091.1"/>
</dbReference>
<evidence type="ECO:0000256" key="1">
    <source>
        <dbReference type="SAM" id="Phobius"/>
    </source>
</evidence>
<evidence type="ECO:0000313" key="3">
    <source>
        <dbReference type="EMBL" id="GAT78756.1"/>
    </source>
</evidence>
<keyword evidence="1" id="KW-0472">Membrane</keyword>
<dbReference type="EMBL" id="BDDL01000091">
    <property type="protein sequence ID" value="GAT77596.1"/>
    <property type="molecule type" value="Genomic_DNA"/>
</dbReference>
<gene>
    <name evidence="2" type="ORF">EHRUM2_08230</name>
    <name evidence="3" type="ORF">EHRUM3_09860</name>
</gene>
<proteinExistence type="predicted"/>
<dbReference type="AlphaFoldDB" id="A0A170S3Z4"/>
<sequence length="230" mass="25834">MDAAETLKIVFIVVITLTIIIVLLRYIIKKLCQPRLHVRSDKNIVCKDLYQEKKERSSSSSEGELSSEECGIVPSSQLDNIQRALIKEGLDMAPVHVKRRLYNQISICETLLDILTSSEPLASKESKEQIQGLCKFLSGQVKLLEDTVKTLPLLGPYTDCNILYNEYRMYEMLLCTIPKVENIVSLATKSDPSFSVHDITLNMVSSYCSKKSDRLGSILFNNISSDHGVS</sequence>
<name>A0A170S3Z4_EHRRU</name>
<keyword evidence="1" id="KW-1133">Transmembrane helix</keyword>
<dbReference type="EMBL" id="BDDM01000307">
    <property type="protein sequence ID" value="GAT78756.1"/>
    <property type="molecule type" value="Genomic_DNA"/>
</dbReference>